<sequence>MVPGLANPKGWQPLLGILREGLLSGSVEQKEMSSISMRQLVALSDEKGLKPHAVNMAGPLIRVLGDREAAPSVAPLPAQMQSVFLKILQEPTSSANIKTAAGSALSRIVEFHPKPESIVNELIKLQKTAENPAEIETLLENLQAKIQAKNSE</sequence>
<dbReference type="GO" id="GO:0034198">
    <property type="term" value="P:cellular response to amino acid starvation"/>
    <property type="evidence" value="ECO:0007669"/>
    <property type="project" value="TreeGrafter"/>
</dbReference>
<protein>
    <submittedName>
        <fullName evidence="3">Uncharacterized protein</fullName>
    </submittedName>
</protein>
<dbReference type="PANTHER" id="PTHR23346">
    <property type="entry name" value="TRANSLATIONAL ACTIVATOR GCN1-RELATED"/>
    <property type="match status" value="1"/>
</dbReference>
<dbReference type="GO" id="GO:0005829">
    <property type="term" value="C:cytosol"/>
    <property type="evidence" value="ECO:0007669"/>
    <property type="project" value="TreeGrafter"/>
</dbReference>
<dbReference type="PANTHER" id="PTHR23346:SF7">
    <property type="entry name" value="STALLED RIBOSOME SENSOR GCN1"/>
    <property type="match status" value="1"/>
</dbReference>
<evidence type="ECO:0000313" key="2">
    <source>
        <dbReference type="Proteomes" id="UP000887574"/>
    </source>
</evidence>
<keyword evidence="1" id="KW-0677">Repeat</keyword>
<dbReference type="AlphaFoldDB" id="A0A915EUD4"/>
<dbReference type="GO" id="GO:0006417">
    <property type="term" value="P:regulation of translation"/>
    <property type="evidence" value="ECO:0007669"/>
    <property type="project" value="TreeGrafter"/>
</dbReference>
<name>A0A915EUD4_9BILA</name>
<dbReference type="Proteomes" id="UP000887574">
    <property type="component" value="Unplaced"/>
</dbReference>
<organism evidence="2 3">
    <name type="scientific">Ditylenchus dipsaci</name>
    <dbReference type="NCBI Taxonomy" id="166011"/>
    <lineage>
        <taxon>Eukaryota</taxon>
        <taxon>Metazoa</taxon>
        <taxon>Ecdysozoa</taxon>
        <taxon>Nematoda</taxon>
        <taxon>Chromadorea</taxon>
        <taxon>Rhabditida</taxon>
        <taxon>Tylenchina</taxon>
        <taxon>Tylenchomorpha</taxon>
        <taxon>Sphaerularioidea</taxon>
        <taxon>Anguinidae</taxon>
        <taxon>Anguininae</taxon>
        <taxon>Ditylenchus</taxon>
    </lineage>
</organism>
<evidence type="ECO:0000313" key="3">
    <source>
        <dbReference type="WBParaSite" id="jg9915"/>
    </source>
</evidence>
<evidence type="ECO:0000256" key="1">
    <source>
        <dbReference type="ARBA" id="ARBA00022737"/>
    </source>
</evidence>
<dbReference type="SUPFAM" id="SSF48371">
    <property type="entry name" value="ARM repeat"/>
    <property type="match status" value="1"/>
</dbReference>
<dbReference type="GO" id="GO:0019887">
    <property type="term" value="F:protein kinase regulator activity"/>
    <property type="evidence" value="ECO:0007669"/>
    <property type="project" value="TreeGrafter"/>
</dbReference>
<dbReference type="WBParaSite" id="jg9915">
    <property type="protein sequence ID" value="jg9915"/>
    <property type="gene ID" value="jg9915"/>
</dbReference>
<dbReference type="InterPro" id="IPR016024">
    <property type="entry name" value="ARM-type_fold"/>
</dbReference>
<reference evidence="3" key="1">
    <citation type="submission" date="2022-11" db="UniProtKB">
        <authorList>
            <consortium name="WormBaseParasite"/>
        </authorList>
    </citation>
    <scope>IDENTIFICATION</scope>
</reference>
<proteinExistence type="predicted"/>
<keyword evidence="2" id="KW-1185">Reference proteome</keyword>
<dbReference type="InterPro" id="IPR011989">
    <property type="entry name" value="ARM-like"/>
</dbReference>
<accession>A0A915EUD4</accession>
<dbReference type="Gene3D" id="1.25.10.10">
    <property type="entry name" value="Leucine-rich Repeat Variant"/>
    <property type="match status" value="1"/>
</dbReference>